<keyword evidence="9" id="KW-1185">Reference proteome</keyword>
<keyword evidence="5" id="KW-0393">Immunoglobulin domain</keyword>
<dbReference type="SMART" id="SM00409">
    <property type="entry name" value="IG"/>
    <property type="match status" value="1"/>
</dbReference>
<accession>A0ABD0K620</accession>
<dbReference type="InterPro" id="IPR007110">
    <property type="entry name" value="Ig-like_dom"/>
</dbReference>
<evidence type="ECO:0000256" key="6">
    <source>
        <dbReference type="SAM" id="Phobius"/>
    </source>
</evidence>
<keyword evidence="4" id="KW-0325">Glycoprotein</keyword>
<evidence type="ECO:0000256" key="3">
    <source>
        <dbReference type="ARBA" id="ARBA00023157"/>
    </source>
</evidence>
<dbReference type="PROSITE" id="PS50835">
    <property type="entry name" value="IG_LIKE"/>
    <property type="match status" value="2"/>
</dbReference>
<feature type="transmembrane region" description="Helical" evidence="6">
    <location>
        <begin position="202"/>
        <end position="223"/>
    </location>
</feature>
<protein>
    <recommendedName>
        <fullName evidence="7">Ig-like domain-containing protein</fullName>
    </recommendedName>
</protein>
<dbReference type="GO" id="GO:0016020">
    <property type="term" value="C:membrane"/>
    <property type="evidence" value="ECO:0007669"/>
    <property type="project" value="UniProtKB-SubCell"/>
</dbReference>
<dbReference type="Proteomes" id="UP001519460">
    <property type="component" value="Unassembled WGS sequence"/>
</dbReference>
<dbReference type="InterPro" id="IPR051275">
    <property type="entry name" value="Cell_adhesion_signaling"/>
</dbReference>
<evidence type="ECO:0000256" key="1">
    <source>
        <dbReference type="ARBA" id="ARBA00004479"/>
    </source>
</evidence>
<evidence type="ECO:0000256" key="5">
    <source>
        <dbReference type="ARBA" id="ARBA00023319"/>
    </source>
</evidence>
<comment type="caution">
    <text evidence="8">The sequence shown here is derived from an EMBL/GenBank/DDBJ whole genome shotgun (WGS) entry which is preliminary data.</text>
</comment>
<evidence type="ECO:0000256" key="2">
    <source>
        <dbReference type="ARBA" id="ARBA00023136"/>
    </source>
</evidence>
<dbReference type="InterPro" id="IPR003599">
    <property type="entry name" value="Ig_sub"/>
</dbReference>
<dbReference type="PANTHER" id="PTHR11640:SF31">
    <property type="entry name" value="IRREGULAR CHIASM C-ROUGHEST PROTEIN-RELATED"/>
    <property type="match status" value="1"/>
</dbReference>
<keyword evidence="2 6" id="KW-0472">Membrane</keyword>
<organism evidence="8 9">
    <name type="scientific">Batillaria attramentaria</name>
    <dbReference type="NCBI Taxonomy" id="370345"/>
    <lineage>
        <taxon>Eukaryota</taxon>
        <taxon>Metazoa</taxon>
        <taxon>Spiralia</taxon>
        <taxon>Lophotrochozoa</taxon>
        <taxon>Mollusca</taxon>
        <taxon>Gastropoda</taxon>
        <taxon>Caenogastropoda</taxon>
        <taxon>Sorbeoconcha</taxon>
        <taxon>Cerithioidea</taxon>
        <taxon>Batillariidae</taxon>
        <taxon>Batillaria</taxon>
    </lineage>
</organism>
<dbReference type="PANTHER" id="PTHR11640">
    <property type="entry name" value="NEPHRIN"/>
    <property type="match status" value="1"/>
</dbReference>
<evidence type="ECO:0000313" key="8">
    <source>
        <dbReference type="EMBL" id="KAK7482266.1"/>
    </source>
</evidence>
<feature type="domain" description="Ig-like" evidence="7">
    <location>
        <begin position="1"/>
        <end position="95"/>
    </location>
</feature>
<reference evidence="8 9" key="1">
    <citation type="journal article" date="2023" name="Sci. Data">
        <title>Genome assembly of the Korean intertidal mud-creeper Batillaria attramentaria.</title>
        <authorList>
            <person name="Patra A.K."/>
            <person name="Ho P.T."/>
            <person name="Jun S."/>
            <person name="Lee S.J."/>
            <person name="Kim Y."/>
            <person name="Won Y.J."/>
        </authorList>
    </citation>
    <scope>NUCLEOTIDE SEQUENCE [LARGE SCALE GENOMIC DNA]</scope>
    <source>
        <strain evidence="8">Wonlab-2016</strain>
    </source>
</reference>
<dbReference type="InterPro" id="IPR013783">
    <property type="entry name" value="Ig-like_fold"/>
</dbReference>
<dbReference type="Gene3D" id="2.60.40.10">
    <property type="entry name" value="Immunoglobulins"/>
    <property type="match status" value="2"/>
</dbReference>
<dbReference type="SUPFAM" id="SSF48726">
    <property type="entry name" value="Immunoglobulin"/>
    <property type="match status" value="2"/>
</dbReference>
<evidence type="ECO:0000313" key="9">
    <source>
        <dbReference type="Proteomes" id="UP001519460"/>
    </source>
</evidence>
<comment type="subcellular location">
    <subcellularLocation>
        <location evidence="1">Membrane</location>
        <topology evidence="1">Single-pass type I membrane protein</topology>
    </subcellularLocation>
</comment>
<dbReference type="EMBL" id="JACVVK020000248">
    <property type="protein sequence ID" value="KAK7482266.1"/>
    <property type="molecule type" value="Genomic_DNA"/>
</dbReference>
<keyword evidence="6" id="KW-1133">Transmembrane helix</keyword>
<dbReference type="InterPro" id="IPR036179">
    <property type="entry name" value="Ig-like_dom_sf"/>
</dbReference>
<name>A0ABD0K620_9CAEN</name>
<keyword evidence="3" id="KW-1015">Disulfide bond</keyword>
<feature type="domain" description="Ig-like" evidence="7">
    <location>
        <begin position="109"/>
        <end position="196"/>
    </location>
</feature>
<sequence length="228" mass="25088">MGLTLQDGVAEVSVLKGNNQTLRCEVTPEEHIHLIVWKKIENDAEDIVTYNNVTTDADRYEVVPPDGMLLIHVRVEDEGLYQCEMGGVAARTRVNVLEAVSNLTISTNGADITGSGPFNITCHAQHARPPATLRWYWGTRDITMEASTYNSVYHADGYGDSESVLYVPDDWYGEEVVFRCVASVGDPAADETAFLFVPHLGAASHMFLTPAVLICTLMVNLLITCRLV</sequence>
<dbReference type="AlphaFoldDB" id="A0ABD0K620"/>
<evidence type="ECO:0000259" key="7">
    <source>
        <dbReference type="PROSITE" id="PS50835"/>
    </source>
</evidence>
<proteinExistence type="predicted"/>
<keyword evidence="6" id="KW-0812">Transmembrane</keyword>
<gene>
    <name evidence="8" type="ORF">BaRGS_00026509</name>
</gene>
<evidence type="ECO:0000256" key="4">
    <source>
        <dbReference type="ARBA" id="ARBA00023180"/>
    </source>
</evidence>